<protein>
    <submittedName>
        <fullName evidence="1">Uncharacterized protein</fullName>
    </submittedName>
</protein>
<reference evidence="1" key="1">
    <citation type="submission" date="2019-10" db="EMBL/GenBank/DDBJ databases">
        <title>Conservation and host-specific expression of non-tandemly repeated heterogenous ribosome RNA gene in arbuscular mycorrhizal fungi.</title>
        <authorList>
            <person name="Maeda T."/>
            <person name="Kobayashi Y."/>
            <person name="Nakagawa T."/>
            <person name="Ezawa T."/>
            <person name="Yamaguchi K."/>
            <person name="Bino T."/>
            <person name="Nishimoto Y."/>
            <person name="Shigenobu S."/>
            <person name="Kawaguchi M."/>
        </authorList>
    </citation>
    <scope>NUCLEOTIDE SEQUENCE</scope>
    <source>
        <strain evidence="1">HR1</strain>
    </source>
</reference>
<dbReference type="OrthoDB" id="2308031at2759"/>
<organism evidence="1 2">
    <name type="scientific">Rhizophagus clarus</name>
    <dbReference type="NCBI Taxonomy" id="94130"/>
    <lineage>
        <taxon>Eukaryota</taxon>
        <taxon>Fungi</taxon>
        <taxon>Fungi incertae sedis</taxon>
        <taxon>Mucoromycota</taxon>
        <taxon>Glomeromycotina</taxon>
        <taxon>Glomeromycetes</taxon>
        <taxon>Glomerales</taxon>
        <taxon>Glomeraceae</taxon>
        <taxon>Rhizophagus</taxon>
    </lineage>
</organism>
<sequence length="323" mass="37610">MPNHYERWSRVLERTFLRYIWTKHAQEYTYSTQALRDNISIKQVEGLLLEHSSNSRNNSTQECNSPNNPRTKVIQKKASRYWTLATDFGKMMADNNSYSTGEQSMISPLSPDEHMSNDYPIPELLIKEITNLEKYNSEGKLNINVKLSLWTNTNYGYYNDADIFSINFTRKADVLHDYCDHINNLLVCYVLNNKIISIQIFDASTLLYCHLHNYDEPVDDKPPLSLYSIYCEDHDELSLYFTDCPPTTTLMNIEVEKDVLIRISNNGKLVALLIRNAQNRIARVFLKEDRERLLDEFELRALALQSSLSNNTKNYNICCCTIL</sequence>
<dbReference type="Proteomes" id="UP000615446">
    <property type="component" value="Unassembled WGS sequence"/>
</dbReference>
<evidence type="ECO:0000313" key="2">
    <source>
        <dbReference type="Proteomes" id="UP000615446"/>
    </source>
</evidence>
<dbReference type="AlphaFoldDB" id="A0A8H3M5T4"/>
<dbReference type="EMBL" id="BLAL01000266">
    <property type="protein sequence ID" value="GES98310.1"/>
    <property type="molecule type" value="Genomic_DNA"/>
</dbReference>
<evidence type="ECO:0000313" key="1">
    <source>
        <dbReference type="EMBL" id="GES98310.1"/>
    </source>
</evidence>
<proteinExistence type="predicted"/>
<name>A0A8H3M5T4_9GLOM</name>
<gene>
    <name evidence="1" type="ORF">RCL2_002486600</name>
</gene>
<accession>A0A8H3M5T4</accession>
<comment type="caution">
    <text evidence="1">The sequence shown here is derived from an EMBL/GenBank/DDBJ whole genome shotgun (WGS) entry which is preliminary data.</text>
</comment>